<evidence type="ECO:0000259" key="10">
    <source>
        <dbReference type="PROSITE" id="PS51007"/>
    </source>
</evidence>
<keyword evidence="5" id="KW-0574">Periplasm</keyword>
<evidence type="ECO:0000313" key="11">
    <source>
        <dbReference type="EMBL" id="KZN69025.1"/>
    </source>
</evidence>
<feature type="binding site" description="covalent" evidence="8">
    <location>
        <position position="89"/>
    </location>
    <ligand>
        <name>heme c</name>
        <dbReference type="ChEBI" id="CHEBI:61717"/>
        <label>1</label>
    </ligand>
</feature>
<sequence length="342" mass="38165">MSTRYVLLITGLLLCICLSLVLQFFTAEQKYRWKQNTERSVIKMRFLERDVDAPIQPLPKVMEYDLAWAKLGKALFKSPLLSADNSTSCASCHDLYNGGDDGFPVSVGIKQQLGDRNSPTVINAVFNFRQFWDGRSSDLIEQAPQPIHNPLEMGTNWAQVIEKLSAQPGFVSSFNALSEEGITEANIIKAIVAFEESLVSENTPIDAFLLGDTNALSPQQKRGYNKFVNYGCVTCHQGRNIGGNLYQKIGRLDRVPTSLQDDFGRYELTKNEQDKYVFKVPSLRNVADTSPYFHNGSVDELADAIRIMARGQLGLELSDEDVADIEALLHAFSGELPRSLTE</sequence>
<dbReference type="Pfam" id="PF03150">
    <property type="entry name" value="CCP_MauG"/>
    <property type="match status" value="1"/>
</dbReference>
<feature type="binding site" description="covalent" evidence="8">
    <location>
        <position position="92"/>
    </location>
    <ligand>
        <name>heme c</name>
        <dbReference type="ChEBI" id="CHEBI:61717"/>
        <label>1</label>
    </ligand>
</feature>
<dbReference type="SUPFAM" id="SSF46626">
    <property type="entry name" value="Cytochrome c"/>
    <property type="match status" value="2"/>
</dbReference>
<keyword evidence="2 8" id="KW-0349">Heme</keyword>
<dbReference type="PANTHER" id="PTHR30600:SF7">
    <property type="entry name" value="CYTOCHROME C PEROXIDASE-RELATED"/>
    <property type="match status" value="1"/>
</dbReference>
<evidence type="ECO:0000256" key="1">
    <source>
        <dbReference type="ARBA" id="ARBA00004418"/>
    </source>
</evidence>
<name>A0A162BA74_9GAMM</name>
<dbReference type="GO" id="GO:0020037">
    <property type="term" value="F:heme binding"/>
    <property type="evidence" value="ECO:0007669"/>
    <property type="project" value="InterPro"/>
</dbReference>
<evidence type="ECO:0000256" key="5">
    <source>
        <dbReference type="ARBA" id="ARBA00022764"/>
    </source>
</evidence>
<evidence type="ECO:0000256" key="9">
    <source>
        <dbReference type="PIRSR" id="PIRSR000294-2"/>
    </source>
</evidence>
<accession>A0A162BA74</accession>
<evidence type="ECO:0000256" key="3">
    <source>
        <dbReference type="ARBA" id="ARBA00022723"/>
    </source>
</evidence>
<dbReference type="PANTHER" id="PTHR30600">
    <property type="entry name" value="CYTOCHROME C PEROXIDASE-RELATED"/>
    <property type="match status" value="1"/>
</dbReference>
<dbReference type="Gene3D" id="1.10.760.10">
    <property type="entry name" value="Cytochrome c-like domain"/>
    <property type="match status" value="2"/>
</dbReference>
<comment type="PTM">
    <text evidence="8">Binds 2 heme groups per subunit.</text>
</comment>
<dbReference type="InterPro" id="IPR009056">
    <property type="entry name" value="Cyt_c-like_dom"/>
</dbReference>
<feature type="domain" description="Cytochrome c" evidence="10">
    <location>
        <begin position="218"/>
        <end position="333"/>
    </location>
</feature>
<keyword evidence="7 9" id="KW-0408">Iron</keyword>
<dbReference type="GO" id="GO:0004130">
    <property type="term" value="F:cytochrome-c peroxidase activity"/>
    <property type="evidence" value="ECO:0007669"/>
    <property type="project" value="TreeGrafter"/>
</dbReference>
<dbReference type="RefSeq" id="WP_063380183.1">
    <property type="nucleotide sequence ID" value="NZ_AUXX01000006.1"/>
</dbReference>
<dbReference type="InterPro" id="IPR004852">
    <property type="entry name" value="Di-haem_cyt_c_peroxidsae"/>
</dbReference>
<feature type="binding site" description="axial binding residue" evidence="9">
    <location>
        <position position="308"/>
    </location>
    <ligand>
        <name>heme c</name>
        <dbReference type="ChEBI" id="CHEBI:61717"/>
        <label>2</label>
    </ligand>
    <ligandPart>
        <name>Fe</name>
        <dbReference type="ChEBI" id="CHEBI:18248"/>
    </ligandPart>
</feature>
<feature type="binding site" description="covalent" evidence="8">
    <location>
        <position position="235"/>
    </location>
    <ligand>
        <name>heme c</name>
        <dbReference type="ChEBI" id="CHEBI:61717"/>
        <label>2</label>
    </ligand>
</feature>
<gene>
    <name evidence="11" type="ORF">N478_12645</name>
</gene>
<comment type="cofactor">
    <cofactor evidence="8">
        <name>heme</name>
        <dbReference type="ChEBI" id="CHEBI:30413"/>
    </cofactor>
    <text evidence="8">Binds 2 heme groups.</text>
</comment>
<protein>
    <recommendedName>
        <fullName evidence="10">Cytochrome c domain-containing protein</fullName>
    </recommendedName>
</protein>
<feature type="binding site" description="covalent" evidence="8">
    <location>
        <position position="232"/>
    </location>
    <ligand>
        <name>heme c</name>
        <dbReference type="ChEBI" id="CHEBI:61717"/>
        <label>2</label>
    </ligand>
</feature>
<keyword evidence="6" id="KW-0560">Oxidoreductase</keyword>
<dbReference type="InterPro" id="IPR036909">
    <property type="entry name" value="Cyt_c-like_dom_sf"/>
</dbReference>
<dbReference type="PIRSF" id="PIRSF000294">
    <property type="entry name" value="Cytochrome-c_peroxidase"/>
    <property type="match status" value="1"/>
</dbReference>
<dbReference type="Proteomes" id="UP000076661">
    <property type="component" value="Unassembled WGS sequence"/>
</dbReference>
<dbReference type="InterPro" id="IPR026259">
    <property type="entry name" value="MauG/Cytc_peroxidase"/>
</dbReference>
<dbReference type="GO" id="GO:0046872">
    <property type="term" value="F:metal ion binding"/>
    <property type="evidence" value="ECO:0007669"/>
    <property type="project" value="UniProtKB-KW"/>
</dbReference>
<keyword evidence="3 9" id="KW-0479">Metal-binding</keyword>
<evidence type="ECO:0000256" key="8">
    <source>
        <dbReference type="PIRSR" id="PIRSR000294-1"/>
    </source>
</evidence>
<evidence type="ECO:0000256" key="6">
    <source>
        <dbReference type="ARBA" id="ARBA00023002"/>
    </source>
</evidence>
<comment type="caution">
    <text evidence="11">The sequence shown here is derived from an EMBL/GenBank/DDBJ whole genome shotgun (WGS) entry which is preliminary data.</text>
</comment>
<comment type="subcellular location">
    <subcellularLocation>
        <location evidence="1">Periplasm</location>
    </subcellularLocation>
</comment>
<feature type="binding site" description="axial binding residue" evidence="9">
    <location>
        <position position="93"/>
    </location>
    <ligand>
        <name>heme c</name>
        <dbReference type="ChEBI" id="CHEBI:61717"/>
        <label>1</label>
    </ligand>
    <ligandPart>
        <name>Fe</name>
        <dbReference type="ChEBI" id="CHEBI:18248"/>
    </ligandPart>
</feature>
<organism evidence="11 12">
    <name type="scientific">Pseudoalteromonas luteoviolacea S4060-1</name>
    <dbReference type="NCBI Taxonomy" id="1365257"/>
    <lineage>
        <taxon>Bacteria</taxon>
        <taxon>Pseudomonadati</taxon>
        <taxon>Pseudomonadota</taxon>
        <taxon>Gammaproteobacteria</taxon>
        <taxon>Alteromonadales</taxon>
        <taxon>Pseudoalteromonadaceae</taxon>
        <taxon>Pseudoalteromonas</taxon>
    </lineage>
</organism>
<feature type="binding site" description="axial binding residue" evidence="9">
    <location>
        <position position="236"/>
    </location>
    <ligand>
        <name>heme c</name>
        <dbReference type="ChEBI" id="CHEBI:61717"/>
        <label>2</label>
    </ligand>
    <ligandPart>
        <name>Fe</name>
        <dbReference type="ChEBI" id="CHEBI:18248"/>
    </ligandPart>
</feature>
<dbReference type="GO" id="GO:0009055">
    <property type="term" value="F:electron transfer activity"/>
    <property type="evidence" value="ECO:0007669"/>
    <property type="project" value="InterPro"/>
</dbReference>
<feature type="domain" description="Cytochrome c" evidence="10">
    <location>
        <begin position="67"/>
        <end position="199"/>
    </location>
</feature>
<dbReference type="AlphaFoldDB" id="A0A162BA74"/>
<evidence type="ECO:0000313" key="12">
    <source>
        <dbReference type="Proteomes" id="UP000076661"/>
    </source>
</evidence>
<dbReference type="EMBL" id="AUXX01000006">
    <property type="protein sequence ID" value="KZN69025.1"/>
    <property type="molecule type" value="Genomic_DNA"/>
</dbReference>
<evidence type="ECO:0000256" key="2">
    <source>
        <dbReference type="ARBA" id="ARBA00022617"/>
    </source>
</evidence>
<dbReference type="PROSITE" id="PS51007">
    <property type="entry name" value="CYTC"/>
    <property type="match status" value="2"/>
</dbReference>
<evidence type="ECO:0000256" key="4">
    <source>
        <dbReference type="ARBA" id="ARBA00022729"/>
    </source>
</evidence>
<reference evidence="11 12" key="1">
    <citation type="submission" date="2013-07" db="EMBL/GenBank/DDBJ databases">
        <title>Comparative Genomic and Metabolomic Analysis of Twelve Strains of Pseudoalteromonas luteoviolacea.</title>
        <authorList>
            <person name="Vynne N.G."/>
            <person name="Mansson M."/>
            <person name="Gram L."/>
        </authorList>
    </citation>
    <scope>NUCLEOTIDE SEQUENCE [LARGE SCALE GENOMIC DNA]</scope>
    <source>
        <strain evidence="11 12">S4060-1</strain>
    </source>
</reference>
<dbReference type="PATRIC" id="fig|1365257.3.peg.935"/>
<proteinExistence type="predicted"/>
<dbReference type="InterPro" id="IPR051395">
    <property type="entry name" value="Cytochrome_c_Peroxidase/MauG"/>
</dbReference>
<dbReference type="GO" id="GO:0042597">
    <property type="term" value="C:periplasmic space"/>
    <property type="evidence" value="ECO:0007669"/>
    <property type="project" value="UniProtKB-SubCell"/>
</dbReference>
<evidence type="ECO:0000256" key="7">
    <source>
        <dbReference type="ARBA" id="ARBA00023004"/>
    </source>
</evidence>
<keyword evidence="4" id="KW-0732">Signal</keyword>